<keyword evidence="1" id="KW-0472">Membrane</keyword>
<protein>
    <submittedName>
        <fullName evidence="3">Intercellular adhesion molecule 1</fullName>
    </submittedName>
</protein>
<dbReference type="SUPFAM" id="SSF48726">
    <property type="entry name" value="Immunoglobulin"/>
    <property type="match status" value="2"/>
</dbReference>
<dbReference type="PANTHER" id="PTHR13771:SF9">
    <property type="entry name" value="INTERCELLULAR ADHESION MOLECULE 5"/>
    <property type="match status" value="1"/>
</dbReference>
<dbReference type="SMART" id="SM00409">
    <property type="entry name" value="IG"/>
    <property type="match status" value="1"/>
</dbReference>
<evidence type="ECO:0000313" key="3">
    <source>
        <dbReference type="Ensembl" id="ENSKMAP00000012955.1"/>
    </source>
</evidence>
<evidence type="ECO:0000259" key="2">
    <source>
        <dbReference type="PROSITE" id="PS50835"/>
    </source>
</evidence>
<organism evidence="3 4">
    <name type="scientific">Kryptolebias marmoratus</name>
    <name type="common">Mangrove killifish</name>
    <name type="synonym">Rivulus marmoratus</name>
    <dbReference type="NCBI Taxonomy" id="37003"/>
    <lineage>
        <taxon>Eukaryota</taxon>
        <taxon>Metazoa</taxon>
        <taxon>Chordata</taxon>
        <taxon>Craniata</taxon>
        <taxon>Vertebrata</taxon>
        <taxon>Euteleostomi</taxon>
        <taxon>Actinopterygii</taxon>
        <taxon>Neopterygii</taxon>
        <taxon>Teleostei</taxon>
        <taxon>Neoteleostei</taxon>
        <taxon>Acanthomorphata</taxon>
        <taxon>Ovalentaria</taxon>
        <taxon>Atherinomorphae</taxon>
        <taxon>Cyprinodontiformes</taxon>
        <taxon>Rivulidae</taxon>
        <taxon>Kryptolebias</taxon>
    </lineage>
</organism>
<dbReference type="GeneTree" id="ENSGT00940000159005"/>
<dbReference type="GO" id="GO:0005178">
    <property type="term" value="F:integrin binding"/>
    <property type="evidence" value="ECO:0007669"/>
    <property type="project" value="InterPro"/>
</dbReference>
<dbReference type="Proteomes" id="UP000264800">
    <property type="component" value="Unplaced"/>
</dbReference>
<proteinExistence type="predicted"/>
<dbReference type="InterPro" id="IPR003599">
    <property type="entry name" value="Ig_sub"/>
</dbReference>
<keyword evidence="1" id="KW-1133">Transmembrane helix</keyword>
<feature type="transmembrane region" description="Helical" evidence="1">
    <location>
        <begin position="193"/>
        <end position="217"/>
    </location>
</feature>
<dbReference type="Ensembl" id="ENSKMAT00000013142.1">
    <property type="protein sequence ID" value="ENSKMAP00000012947.1"/>
    <property type="gene ID" value="ENSKMAG00000009715.1"/>
</dbReference>
<dbReference type="InterPro" id="IPR003598">
    <property type="entry name" value="Ig_sub2"/>
</dbReference>
<dbReference type="PANTHER" id="PTHR13771">
    <property type="entry name" value="INTERCELLULAR ADHESION MOLECULE"/>
    <property type="match status" value="1"/>
</dbReference>
<dbReference type="InterPro" id="IPR036179">
    <property type="entry name" value="Ig-like_dom_sf"/>
</dbReference>
<dbReference type="InterPro" id="IPR007110">
    <property type="entry name" value="Ig-like_dom"/>
</dbReference>
<accession>A0A3Q3AAF7</accession>
<dbReference type="SMART" id="SM00408">
    <property type="entry name" value="IGc2"/>
    <property type="match status" value="1"/>
</dbReference>
<dbReference type="OMA" id="GQHICTA"/>
<dbReference type="STRING" id="37003.ENSKMAP00000012947"/>
<dbReference type="AlphaFoldDB" id="A0A3Q3AAF7"/>
<feature type="domain" description="Ig-like" evidence="2">
    <location>
        <begin position="106"/>
        <end position="186"/>
    </location>
</feature>
<name>A0A3Q3AAF7_KRYMA</name>
<reference evidence="3" key="1">
    <citation type="submission" date="2025-05" db="UniProtKB">
        <authorList>
            <consortium name="Ensembl"/>
        </authorList>
    </citation>
    <scope>IDENTIFICATION</scope>
</reference>
<dbReference type="Pfam" id="PF13927">
    <property type="entry name" value="Ig_3"/>
    <property type="match status" value="1"/>
</dbReference>
<dbReference type="InterPro" id="IPR013783">
    <property type="entry name" value="Ig-like_fold"/>
</dbReference>
<dbReference type="PROSITE" id="PS50835">
    <property type="entry name" value="IG_LIKE"/>
    <property type="match status" value="1"/>
</dbReference>
<dbReference type="Ensembl" id="ENSKMAT00000013150.1">
    <property type="protein sequence ID" value="ENSKMAP00000012955.1"/>
    <property type="gene ID" value="ENSKMAG00000009715.1"/>
</dbReference>
<keyword evidence="1" id="KW-0812">Transmembrane</keyword>
<keyword evidence="4" id="KW-1185">Reference proteome</keyword>
<dbReference type="GO" id="GO:0007155">
    <property type="term" value="P:cell adhesion"/>
    <property type="evidence" value="ECO:0007669"/>
    <property type="project" value="InterPro"/>
</dbReference>
<sequence length="245" mass="27032">MSVVNHTGPMTECSEYTLQCIVGNIAPAEHLTVTFYRGSTPLGHRTSNSTTKEPVTETFTLSYRTRRQDDGAQFWCEAKLELGPEGPQRPPVVKSEKLTAVVLYRPELLVSENPDTIQVTEGNPLYLNCSAEGNPAPSYTWALPYSGSCHNGSVFTVQSVGFEHEGTYNCTVSNTVGTVWKTFNVDVKVNPNVYIIAAAVAVTVAVLVGAILIYIFYYKPNRMGNYSLKDVFRLRSQHTAVPVRD</sequence>
<evidence type="ECO:0000313" key="4">
    <source>
        <dbReference type="Proteomes" id="UP000264800"/>
    </source>
</evidence>
<dbReference type="InterPro" id="IPR047012">
    <property type="entry name" value="ICAM_VCAM"/>
</dbReference>
<evidence type="ECO:0000256" key="1">
    <source>
        <dbReference type="SAM" id="Phobius"/>
    </source>
</evidence>
<dbReference type="Gene3D" id="2.60.40.10">
    <property type="entry name" value="Immunoglobulins"/>
    <property type="match status" value="2"/>
</dbReference>